<dbReference type="SMART" id="SM00138">
    <property type="entry name" value="MeTrc"/>
    <property type="match status" value="1"/>
</dbReference>
<accession>A0A4S3KN01</accession>
<dbReference type="InterPro" id="IPR022642">
    <property type="entry name" value="CheR_C"/>
</dbReference>
<proteinExistence type="predicted"/>
<comment type="catalytic activity">
    <reaction evidence="1">
        <text>L-glutamyl-[protein] + S-adenosyl-L-methionine = [protein]-L-glutamate 5-O-methyl ester + S-adenosyl-L-homocysteine</text>
        <dbReference type="Rhea" id="RHEA:24452"/>
        <dbReference type="Rhea" id="RHEA-COMP:10208"/>
        <dbReference type="Rhea" id="RHEA-COMP:10311"/>
        <dbReference type="ChEBI" id="CHEBI:29973"/>
        <dbReference type="ChEBI" id="CHEBI:57856"/>
        <dbReference type="ChEBI" id="CHEBI:59789"/>
        <dbReference type="ChEBI" id="CHEBI:82795"/>
        <dbReference type="EC" id="2.1.1.80"/>
    </reaction>
</comment>
<keyword evidence="8" id="KW-1185">Reference proteome</keyword>
<evidence type="ECO:0000256" key="3">
    <source>
        <dbReference type="ARBA" id="ARBA00022603"/>
    </source>
</evidence>
<evidence type="ECO:0000256" key="2">
    <source>
        <dbReference type="ARBA" id="ARBA00012534"/>
    </source>
</evidence>
<comment type="caution">
    <text evidence="7">The sequence shown here is derived from an EMBL/GenBank/DDBJ whole genome shotgun (WGS) entry which is preliminary data.</text>
</comment>
<keyword evidence="5" id="KW-0949">S-adenosyl-L-methionine</keyword>
<dbReference type="Gene3D" id="3.40.50.150">
    <property type="entry name" value="Vaccinia Virus protein VP39"/>
    <property type="match status" value="1"/>
</dbReference>
<organism evidence="7 8">
    <name type="scientific">Metallibacterium scheffleri</name>
    <dbReference type="NCBI Taxonomy" id="993689"/>
    <lineage>
        <taxon>Bacteria</taxon>
        <taxon>Pseudomonadati</taxon>
        <taxon>Pseudomonadota</taxon>
        <taxon>Gammaproteobacteria</taxon>
        <taxon>Lysobacterales</taxon>
        <taxon>Rhodanobacteraceae</taxon>
        <taxon>Metallibacterium</taxon>
    </lineage>
</organism>
<dbReference type="OrthoDB" id="9816309at2"/>
<evidence type="ECO:0000313" key="8">
    <source>
        <dbReference type="Proteomes" id="UP000307749"/>
    </source>
</evidence>
<dbReference type="InterPro" id="IPR050903">
    <property type="entry name" value="Bact_Chemotaxis_MeTrfase"/>
</dbReference>
<dbReference type="InterPro" id="IPR036804">
    <property type="entry name" value="CheR_N_sf"/>
</dbReference>
<evidence type="ECO:0000256" key="4">
    <source>
        <dbReference type="ARBA" id="ARBA00022679"/>
    </source>
</evidence>
<dbReference type="GO" id="GO:0008983">
    <property type="term" value="F:protein-glutamate O-methyltransferase activity"/>
    <property type="evidence" value="ECO:0007669"/>
    <property type="project" value="UniProtKB-EC"/>
</dbReference>
<dbReference type="InterPro" id="IPR000780">
    <property type="entry name" value="CheR_MeTrfase"/>
</dbReference>
<reference evidence="7 8" key="1">
    <citation type="submission" date="2017-02" db="EMBL/GenBank/DDBJ databases">
        <title>Whole genome sequencing of Metallibacterium scheffleri DSM 24874 (T).</title>
        <authorList>
            <person name="Kumar S."/>
            <person name="Patil P."/>
            <person name="Patil P.B."/>
        </authorList>
    </citation>
    <scope>NUCLEOTIDE SEQUENCE [LARGE SCALE GENOMIC DNA]</scope>
    <source>
        <strain evidence="7 8">DSM 24874</strain>
    </source>
</reference>
<evidence type="ECO:0000259" key="6">
    <source>
        <dbReference type="PROSITE" id="PS50123"/>
    </source>
</evidence>
<dbReference type="AlphaFoldDB" id="A0A4S3KN01"/>
<dbReference type="STRING" id="993689.GCA_002077135_02969"/>
<dbReference type="Proteomes" id="UP000307749">
    <property type="component" value="Unassembled WGS sequence"/>
</dbReference>
<dbReference type="InterPro" id="IPR022641">
    <property type="entry name" value="CheR_N"/>
</dbReference>
<dbReference type="RefSeq" id="WP_081128969.1">
    <property type="nucleotide sequence ID" value="NZ_DAHXOC010000007.1"/>
</dbReference>
<gene>
    <name evidence="7" type="ORF">B1806_08770</name>
</gene>
<dbReference type="Pfam" id="PF03705">
    <property type="entry name" value="CheR_N"/>
    <property type="match status" value="1"/>
</dbReference>
<keyword evidence="4" id="KW-0808">Transferase</keyword>
<evidence type="ECO:0000313" key="7">
    <source>
        <dbReference type="EMBL" id="THD10317.1"/>
    </source>
</evidence>
<sequence>MAVALNPHDSALALAGMDEAVFARWVALLERRTGVVVAPQRKPFLVSAVRARMREVGYGNFMQYFEHISAPGAGAVEWATLVDRLTVHETRFFRHMPSFDLIRERWLPERLGNGIGALHAWSVGCASGEEAWSLAMVLHHGLLGHGGKVHFGVTASDVSSAAVATARAAIYPRGRIEEVPALYRAKYVEMRGEEAFTPIASLRKRVAFARVNLLQAAAAPLQRLNLIFCQNVLMYFARERRRELLDGLAGLLEPQGLLLIGPGEVTSWSHPALTRVAWQGTLAYQRRD</sequence>
<feature type="domain" description="CheR-type methyltransferase" evidence="6">
    <location>
        <begin position="10"/>
        <end position="288"/>
    </location>
</feature>
<dbReference type="InterPro" id="IPR029063">
    <property type="entry name" value="SAM-dependent_MTases_sf"/>
</dbReference>
<dbReference type="Gene3D" id="1.10.155.10">
    <property type="entry name" value="Chemotaxis receptor methyltransferase CheR, N-terminal domain"/>
    <property type="match status" value="1"/>
</dbReference>
<keyword evidence="3" id="KW-0489">Methyltransferase</keyword>
<dbReference type="PROSITE" id="PS50123">
    <property type="entry name" value="CHER"/>
    <property type="match status" value="1"/>
</dbReference>
<protein>
    <recommendedName>
        <fullName evidence="2">protein-glutamate O-methyltransferase</fullName>
        <ecNumber evidence="2">2.1.1.80</ecNumber>
    </recommendedName>
</protein>
<dbReference type="SUPFAM" id="SSF53335">
    <property type="entry name" value="S-adenosyl-L-methionine-dependent methyltransferases"/>
    <property type="match status" value="1"/>
</dbReference>
<dbReference type="PANTHER" id="PTHR24422">
    <property type="entry name" value="CHEMOTAXIS PROTEIN METHYLTRANSFERASE"/>
    <property type="match status" value="1"/>
</dbReference>
<dbReference type="PRINTS" id="PR00996">
    <property type="entry name" value="CHERMTFRASE"/>
</dbReference>
<dbReference type="GO" id="GO:0032259">
    <property type="term" value="P:methylation"/>
    <property type="evidence" value="ECO:0007669"/>
    <property type="project" value="UniProtKB-KW"/>
</dbReference>
<dbReference type="PANTHER" id="PTHR24422:SF19">
    <property type="entry name" value="CHEMOTAXIS PROTEIN METHYLTRANSFERASE"/>
    <property type="match status" value="1"/>
</dbReference>
<dbReference type="SUPFAM" id="SSF47757">
    <property type="entry name" value="Chemotaxis receptor methyltransferase CheR, N-terminal domain"/>
    <property type="match status" value="1"/>
</dbReference>
<dbReference type="Pfam" id="PF01739">
    <property type="entry name" value="CheR"/>
    <property type="match status" value="1"/>
</dbReference>
<dbReference type="EMBL" id="MWQO01000029">
    <property type="protein sequence ID" value="THD10317.1"/>
    <property type="molecule type" value="Genomic_DNA"/>
</dbReference>
<dbReference type="EC" id="2.1.1.80" evidence="2"/>
<evidence type="ECO:0000256" key="1">
    <source>
        <dbReference type="ARBA" id="ARBA00001541"/>
    </source>
</evidence>
<name>A0A4S3KN01_9GAMM</name>
<evidence type="ECO:0000256" key="5">
    <source>
        <dbReference type="ARBA" id="ARBA00022691"/>
    </source>
</evidence>